<evidence type="ECO:0000259" key="8">
    <source>
        <dbReference type="Pfam" id="PF02687"/>
    </source>
</evidence>
<feature type="domain" description="ABC3 transporter permease C-terminal" evidence="8">
    <location>
        <begin position="268"/>
        <end position="388"/>
    </location>
</feature>
<keyword evidence="5 7" id="KW-0472">Membrane</keyword>
<feature type="domain" description="ABC3 transporter permease C-terminal" evidence="8">
    <location>
        <begin position="717"/>
        <end position="830"/>
    </location>
</feature>
<proteinExistence type="inferred from homology"/>
<feature type="transmembrane region" description="Helical" evidence="7">
    <location>
        <begin position="356"/>
        <end position="376"/>
    </location>
</feature>
<feature type="transmembrane region" description="Helical" evidence="7">
    <location>
        <begin position="713"/>
        <end position="737"/>
    </location>
</feature>
<evidence type="ECO:0000256" key="5">
    <source>
        <dbReference type="ARBA" id="ARBA00023136"/>
    </source>
</evidence>
<dbReference type="PANTHER" id="PTHR30572:SF4">
    <property type="entry name" value="ABC TRANSPORTER PERMEASE YTRF"/>
    <property type="match status" value="1"/>
</dbReference>
<dbReference type="AlphaFoldDB" id="A0A841IVC0"/>
<sequence>MIRFVVRSAAARVRSLALSVLTVALGAGLAVAALALQGSADRVAAAGAGASWELSGAPVVVVAVPEETGLTTTPSGEPARLDPATVEMLAGLPEVGGMEVEAPFPAYVVAGDRTLGGQADRSWGHSWVLAGIESLTLSQGRPPEEEGEVVIDERTAAEAALESGDRTEILTADGVDTVLVAGVVDGGDDGPRSRVVLFSPEEAAVRGGAPVLAALRPEEGTDSSRLAEAIREDVPGVRVLTGADRGEALVLDVADRELASGMGRFLGTVSGLVLLLAAVLVAGLLTTAVRDRSREFALLRLTGATPGRVRSLVVGEALVLGCVAAVLSWGAGVLLAVLLARFFGAMGVLPQGFELLVGWSALTAGTVLALAVPLLVSWKPARSAGRIAPVEAMRTARTASAARPRGRVVLGAAALGGTAVLLLVAWGFSGNQGAVVAALAATALLVLAAALLSPVLVRGMLRLCRPSSRAGAVLFLAHRDAYADTGRVAGVMTPLLVTTAVACVLLFQGPTTDQARLHSYGERLAADLVVAGPVGIGLPVTAAPTAARVPGVASAGGFRQTVTTITGATLTTYLVDPETVADVYRLDTEEGRWEEFGADGVALHTDVARSAGLRAGDAVTLSGPDGEPIRAQVAVLYEAGLDFPQVLLPRQSLAPRMLDAMESAVHVTLDPAADPAQVARLLEEAIDGGPELVVTDRAGHLSLLERQGEGDDWITFLMVALVAGFAGISTVNTLIVSTAGRARNFALLRLAGASRRQVAGMVAGEAVAVSAAAVVLGTVTSLAGLAATGYAFTGDTVVLAVPAGGYALVAAGVLILGLAANLVPAAAALRARPLHVVAAHG</sequence>
<gene>
    <name evidence="9" type="ORF">FHS13_004273</name>
</gene>
<dbReference type="EMBL" id="JACHJO010000021">
    <property type="protein sequence ID" value="MBB6122284.1"/>
    <property type="molecule type" value="Genomic_DNA"/>
</dbReference>
<evidence type="ECO:0000256" key="6">
    <source>
        <dbReference type="ARBA" id="ARBA00038076"/>
    </source>
</evidence>
<dbReference type="RefSeq" id="WP_184293711.1">
    <property type="nucleotide sequence ID" value="NZ_JACHJO010000021.1"/>
</dbReference>
<dbReference type="InterPro" id="IPR050250">
    <property type="entry name" value="Macrolide_Exporter_MacB"/>
</dbReference>
<comment type="subcellular location">
    <subcellularLocation>
        <location evidence="1">Cell membrane</location>
        <topology evidence="1">Multi-pass membrane protein</topology>
    </subcellularLocation>
</comment>
<feature type="transmembrane region" description="Helical" evidence="7">
    <location>
        <begin position="758"/>
        <end position="783"/>
    </location>
</feature>
<dbReference type="GO" id="GO:0005886">
    <property type="term" value="C:plasma membrane"/>
    <property type="evidence" value="ECO:0007669"/>
    <property type="project" value="UniProtKB-SubCell"/>
</dbReference>
<evidence type="ECO:0000313" key="10">
    <source>
        <dbReference type="Proteomes" id="UP000536604"/>
    </source>
</evidence>
<organism evidence="9 10">
    <name type="scientific">Nocardiopsis algeriensis</name>
    <dbReference type="NCBI Taxonomy" id="1478215"/>
    <lineage>
        <taxon>Bacteria</taxon>
        <taxon>Bacillati</taxon>
        <taxon>Actinomycetota</taxon>
        <taxon>Actinomycetes</taxon>
        <taxon>Streptosporangiales</taxon>
        <taxon>Nocardiopsidaceae</taxon>
        <taxon>Nocardiopsis</taxon>
    </lineage>
</organism>
<keyword evidence="4 7" id="KW-1133">Transmembrane helix</keyword>
<feature type="transmembrane region" description="Helical" evidence="7">
    <location>
        <begin position="803"/>
        <end position="823"/>
    </location>
</feature>
<reference evidence="9 10" key="1">
    <citation type="submission" date="2020-08" db="EMBL/GenBank/DDBJ databases">
        <title>Genomic Encyclopedia of Type Strains, Phase III (KMG-III): the genomes of soil and plant-associated and newly described type strains.</title>
        <authorList>
            <person name="Whitman W."/>
        </authorList>
    </citation>
    <scope>NUCLEOTIDE SEQUENCE [LARGE SCALE GENOMIC DNA]</scope>
    <source>
        <strain evidence="9 10">CECT 8712</strain>
    </source>
</reference>
<evidence type="ECO:0000256" key="7">
    <source>
        <dbReference type="SAM" id="Phobius"/>
    </source>
</evidence>
<feature type="transmembrane region" description="Helical" evidence="7">
    <location>
        <begin position="408"/>
        <end position="428"/>
    </location>
</feature>
<dbReference type="PANTHER" id="PTHR30572">
    <property type="entry name" value="MEMBRANE COMPONENT OF TRANSPORTER-RELATED"/>
    <property type="match status" value="1"/>
</dbReference>
<evidence type="ECO:0000256" key="4">
    <source>
        <dbReference type="ARBA" id="ARBA00022989"/>
    </source>
</evidence>
<keyword evidence="10" id="KW-1185">Reference proteome</keyword>
<comment type="caution">
    <text evidence="9">The sequence shown here is derived from an EMBL/GenBank/DDBJ whole genome shotgun (WGS) entry which is preliminary data.</text>
</comment>
<dbReference type="Proteomes" id="UP000536604">
    <property type="component" value="Unassembled WGS sequence"/>
</dbReference>
<evidence type="ECO:0000313" key="9">
    <source>
        <dbReference type="EMBL" id="MBB6122284.1"/>
    </source>
</evidence>
<feature type="transmembrane region" description="Helical" evidence="7">
    <location>
        <begin position="317"/>
        <end position="344"/>
    </location>
</feature>
<evidence type="ECO:0000256" key="3">
    <source>
        <dbReference type="ARBA" id="ARBA00022692"/>
    </source>
</evidence>
<keyword evidence="2" id="KW-1003">Cell membrane</keyword>
<protein>
    <submittedName>
        <fullName evidence="9">Putative ABC transport system permease protein</fullName>
    </submittedName>
</protein>
<accession>A0A841IVC0</accession>
<dbReference type="InterPro" id="IPR003838">
    <property type="entry name" value="ABC3_permease_C"/>
</dbReference>
<feature type="transmembrane region" description="Helical" evidence="7">
    <location>
        <begin position="488"/>
        <end position="507"/>
    </location>
</feature>
<feature type="transmembrane region" description="Helical" evidence="7">
    <location>
        <begin position="265"/>
        <end position="285"/>
    </location>
</feature>
<comment type="similarity">
    <text evidence="6">Belongs to the ABC-4 integral membrane protein family.</text>
</comment>
<dbReference type="GO" id="GO:0022857">
    <property type="term" value="F:transmembrane transporter activity"/>
    <property type="evidence" value="ECO:0007669"/>
    <property type="project" value="TreeGrafter"/>
</dbReference>
<evidence type="ECO:0000256" key="2">
    <source>
        <dbReference type="ARBA" id="ARBA00022475"/>
    </source>
</evidence>
<dbReference type="Pfam" id="PF02687">
    <property type="entry name" value="FtsX"/>
    <property type="match status" value="2"/>
</dbReference>
<name>A0A841IVC0_9ACTN</name>
<evidence type="ECO:0000256" key="1">
    <source>
        <dbReference type="ARBA" id="ARBA00004651"/>
    </source>
</evidence>
<keyword evidence="3 7" id="KW-0812">Transmembrane</keyword>
<feature type="transmembrane region" description="Helical" evidence="7">
    <location>
        <begin position="434"/>
        <end position="457"/>
    </location>
</feature>